<sequence>MQQTLEHGITVDEATHLADQTSSVKYSPWTPHMFRLYGVLLCAYFCACLNGYDGSVMGGLNAMTSYQKYFNMKSASASTGFVFAIYNVGVICAIPFVGPTNDYFGRRAGMFIGSIIVLAGACVIGSSSTHAAFLAGRFVLGFGVAFCNVSAPIYVGEIAHPVWRGTMMGVYNSFWSVGSIVASWVVYAAARMEGRQVWRIPLYCQLISASIVAIFVWTLPESPRWLIANGRNETARNVLAEYHGEGDRDHPLVKLEMAEMENMISTEASDKKWWDYRELLNTRAARRRMFCVVTMAAFAQWCGNSVTNYYMPVMLENAGITSQSKKLMLNAIYPVITFLATLIGAWFMDKFGRRRLLMTSLVFCIICFSIITPTSKLAAENPSKSTAANTSIAFIYLFGISYSVGWSPLSPMYIVECLETSTRAKGKSVAQFVTALASFVIQYSSGPAFEHIKYYFYIVFIGWDCIEFVVIYLFWPETNGRTLEELDEVFKARNPVKKSLEPKNVQTIINAADAQKTVAN</sequence>
<name>A0ACB6QKL5_9PLEO</name>
<accession>A0ACB6QKL5</accession>
<gene>
    <name evidence="1" type="ORF">BDR25DRAFT_327998</name>
</gene>
<proteinExistence type="predicted"/>
<evidence type="ECO:0000313" key="2">
    <source>
        <dbReference type="Proteomes" id="UP000799755"/>
    </source>
</evidence>
<dbReference type="EMBL" id="MU003524">
    <property type="protein sequence ID" value="KAF2466657.1"/>
    <property type="molecule type" value="Genomic_DNA"/>
</dbReference>
<reference evidence="1" key="1">
    <citation type="journal article" date="2020" name="Stud. Mycol.">
        <title>101 Dothideomycetes genomes: a test case for predicting lifestyles and emergence of pathogens.</title>
        <authorList>
            <person name="Haridas S."/>
            <person name="Albert R."/>
            <person name="Binder M."/>
            <person name="Bloem J."/>
            <person name="Labutti K."/>
            <person name="Salamov A."/>
            <person name="Andreopoulos B."/>
            <person name="Baker S."/>
            <person name="Barry K."/>
            <person name="Bills G."/>
            <person name="Bluhm B."/>
            <person name="Cannon C."/>
            <person name="Castanera R."/>
            <person name="Culley D."/>
            <person name="Daum C."/>
            <person name="Ezra D."/>
            <person name="Gonzalez J."/>
            <person name="Henrissat B."/>
            <person name="Kuo A."/>
            <person name="Liang C."/>
            <person name="Lipzen A."/>
            <person name="Lutzoni F."/>
            <person name="Magnuson J."/>
            <person name="Mondo S."/>
            <person name="Nolan M."/>
            <person name="Ohm R."/>
            <person name="Pangilinan J."/>
            <person name="Park H.-J."/>
            <person name="Ramirez L."/>
            <person name="Alfaro M."/>
            <person name="Sun H."/>
            <person name="Tritt A."/>
            <person name="Yoshinaga Y."/>
            <person name="Zwiers L.-H."/>
            <person name="Turgeon B."/>
            <person name="Goodwin S."/>
            <person name="Spatafora J."/>
            <person name="Crous P."/>
            <person name="Grigoriev I."/>
        </authorList>
    </citation>
    <scope>NUCLEOTIDE SEQUENCE</scope>
    <source>
        <strain evidence="1">ATCC 200398</strain>
    </source>
</reference>
<dbReference type="Proteomes" id="UP000799755">
    <property type="component" value="Unassembled WGS sequence"/>
</dbReference>
<comment type="caution">
    <text evidence="1">The sequence shown here is derived from an EMBL/GenBank/DDBJ whole genome shotgun (WGS) entry which is preliminary data.</text>
</comment>
<evidence type="ECO:0000313" key="1">
    <source>
        <dbReference type="EMBL" id="KAF2466657.1"/>
    </source>
</evidence>
<keyword evidence="2" id="KW-1185">Reference proteome</keyword>
<protein>
    <submittedName>
        <fullName evidence="1">General substrate transporter</fullName>
    </submittedName>
</protein>
<organism evidence="1 2">
    <name type="scientific">Lindgomyces ingoldianus</name>
    <dbReference type="NCBI Taxonomy" id="673940"/>
    <lineage>
        <taxon>Eukaryota</taxon>
        <taxon>Fungi</taxon>
        <taxon>Dikarya</taxon>
        <taxon>Ascomycota</taxon>
        <taxon>Pezizomycotina</taxon>
        <taxon>Dothideomycetes</taxon>
        <taxon>Pleosporomycetidae</taxon>
        <taxon>Pleosporales</taxon>
        <taxon>Lindgomycetaceae</taxon>
        <taxon>Lindgomyces</taxon>
    </lineage>
</organism>